<comment type="caution">
    <text evidence="1">The sequence shown here is derived from an EMBL/GenBank/DDBJ whole genome shotgun (WGS) entry which is preliminary data.</text>
</comment>
<reference evidence="1" key="1">
    <citation type="journal article" date="2014" name="Front. Microbiol.">
        <title>High frequency of phylogenetically diverse reductive dehalogenase-homologous genes in deep subseafloor sedimentary metagenomes.</title>
        <authorList>
            <person name="Kawai M."/>
            <person name="Futagami T."/>
            <person name="Toyoda A."/>
            <person name="Takaki Y."/>
            <person name="Nishi S."/>
            <person name="Hori S."/>
            <person name="Arai W."/>
            <person name="Tsubouchi T."/>
            <person name="Morono Y."/>
            <person name="Uchiyama I."/>
            <person name="Ito T."/>
            <person name="Fujiyama A."/>
            <person name="Inagaki F."/>
            <person name="Takami H."/>
        </authorList>
    </citation>
    <scope>NUCLEOTIDE SEQUENCE</scope>
    <source>
        <strain evidence="1">Expedition CK06-06</strain>
    </source>
</reference>
<dbReference type="EMBL" id="BARW01013381">
    <property type="protein sequence ID" value="GAI79306.1"/>
    <property type="molecule type" value="Genomic_DNA"/>
</dbReference>
<name>X1SJH2_9ZZZZ</name>
<evidence type="ECO:0000313" key="1">
    <source>
        <dbReference type="EMBL" id="GAI79306.1"/>
    </source>
</evidence>
<gene>
    <name evidence="1" type="ORF">S12H4_24572</name>
</gene>
<protein>
    <submittedName>
        <fullName evidence="1">Uncharacterized protein</fullName>
    </submittedName>
</protein>
<proteinExistence type="predicted"/>
<sequence>RPEFALVKDDIRRFTALNENQMTGKEAKTGTG</sequence>
<feature type="non-terminal residue" evidence="1">
    <location>
        <position position="1"/>
    </location>
</feature>
<accession>X1SJH2</accession>
<dbReference type="AlphaFoldDB" id="X1SJH2"/>
<organism evidence="1">
    <name type="scientific">marine sediment metagenome</name>
    <dbReference type="NCBI Taxonomy" id="412755"/>
    <lineage>
        <taxon>unclassified sequences</taxon>
        <taxon>metagenomes</taxon>
        <taxon>ecological metagenomes</taxon>
    </lineage>
</organism>